<comment type="cofactor">
    <cofactor evidence="1">
        <name>FMN</name>
        <dbReference type="ChEBI" id="CHEBI:58210"/>
    </cofactor>
</comment>
<name>A0ABT7W8E1_9BORD</name>
<dbReference type="PANTHER" id="PTHR10578:SF107">
    <property type="entry name" value="2-HYDROXYACID OXIDASE 1"/>
    <property type="match status" value="1"/>
</dbReference>
<dbReference type="InterPro" id="IPR037396">
    <property type="entry name" value="FMN_HAD"/>
</dbReference>
<dbReference type="InterPro" id="IPR013785">
    <property type="entry name" value="Aldolase_TIM"/>
</dbReference>
<evidence type="ECO:0000256" key="2">
    <source>
        <dbReference type="ARBA" id="ARBA00022630"/>
    </source>
</evidence>
<comment type="caution">
    <text evidence="7">The sequence shown here is derived from an EMBL/GenBank/DDBJ whole genome shotgun (WGS) entry which is preliminary data.</text>
</comment>
<dbReference type="InterPro" id="IPR012133">
    <property type="entry name" value="Alpha-hydoxy_acid_DH_FMN"/>
</dbReference>
<keyword evidence="2" id="KW-0285">Flavoprotein</keyword>
<keyword evidence="8" id="KW-1185">Reference proteome</keyword>
<keyword evidence="3" id="KW-0288">FMN</keyword>
<dbReference type="RefSeq" id="WP_289786571.1">
    <property type="nucleotide sequence ID" value="NZ_JAUDJE010000022.1"/>
</dbReference>
<dbReference type="SUPFAM" id="SSF51395">
    <property type="entry name" value="FMN-linked oxidoreductases"/>
    <property type="match status" value="1"/>
</dbReference>
<keyword evidence="4 7" id="KW-0560">Oxidoreductase</keyword>
<dbReference type="PANTHER" id="PTHR10578">
    <property type="entry name" value="S -2-HYDROXY-ACID OXIDASE-RELATED"/>
    <property type="match status" value="1"/>
</dbReference>
<accession>A0ABT7W8E1</accession>
<protein>
    <submittedName>
        <fullName evidence="7">Alpha-hydroxy acid oxidase</fullName>
        <ecNumber evidence="7">1.-.-.-</ecNumber>
    </submittedName>
</protein>
<gene>
    <name evidence="7" type="ORF">QUC21_20690</name>
</gene>
<evidence type="ECO:0000256" key="4">
    <source>
        <dbReference type="ARBA" id="ARBA00023002"/>
    </source>
</evidence>
<evidence type="ECO:0000313" key="8">
    <source>
        <dbReference type="Proteomes" id="UP001175604"/>
    </source>
</evidence>
<dbReference type="EMBL" id="JAUDJE010000022">
    <property type="protein sequence ID" value="MDM9561465.1"/>
    <property type="molecule type" value="Genomic_DNA"/>
</dbReference>
<dbReference type="PROSITE" id="PS00557">
    <property type="entry name" value="FMN_HYDROXY_ACID_DH_1"/>
    <property type="match status" value="1"/>
</dbReference>
<dbReference type="EC" id="1.-.-.-" evidence="7"/>
<proteinExistence type="inferred from homology"/>
<reference evidence="7" key="1">
    <citation type="submission" date="2023-06" db="EMBL/GenBank/DDBJ databases">
        <title>full genome analysis of Phenantherene degrader P3.</title>
        <authorList>
            <person name="Akbar A."/>
            <person name="Rahmeh R."/>
            <person name="Kishk M."/>
        </authorList>
    </citation>
    <scope>NUCLEOTIDE SEQUENCE</scope>
    <source>
        <strain evidence="7">P3</strain>
    </source>
</reference>
<dbReference type="Gene3D" id="3.20.20.70">
    <property type="entry name" value="Aldolase class I"/>
    <property type="match status" value="1"/>
</dbReference>
<evidence type="ECO:0000256" key="1">
    <source>
        <dbReference type="ARBA" id="ARBA00001917"/>
    </source>
</evidence>
<dbReference type="Pfam" id="PF01070">
    <property type="entry name" value="FMN_dh"/>
    <property type="match status" value="1"/>
</dbReference>
<evidence type="ECO:0000256" key="5">
    <source>
        <dbReference type="ARBA" id="ARBA00024042"/>
    </source>
</evidence>
<dbReference type="PIRSF" id="PIRSF000138">
    <property type="entry name" value="Al-hdrx_acd_dh"/>
    <property type="match status" value="1"/>
</dbReference>
<organism evidence="7 8">
    <name type="scientific">Bordetella petrii</name>
    <dbReference type="NCBI Taxonomy" id="94624"/>
    <lineage>
        <taxon>Bacteria</taxon>
        <taxon>Pseudomonadati</taxon>
        <taxon>Pseudomonadota</taxon>
        <taxon>Betaproteobacteria</taxon>
        <taxon>Burkholderiales</taxon>
        <taxon>Alcaligenaceae</taxon>
        <taxon>Bordetella</taxon>
    </lineage>
</organism>
<evidence type="ECO:0000256" key="3">
    <source>
        <dbReference type="ARBA" id="ARBA00022643"/>
    </source>
</evidence>
<dbReference type="InterPro" id="IPR008259">
    <property type="entry name" value="FMN_hydac_DH_AS"/>
</dbReference>
<dbReference type="CDD" id="cd02809">
    <property type="entry name" value="alpha_hydroxyacid_oxid_FMN"/>
    <property type="match status" value="1"/>
</dbReference>
<comment type="similarity">
    <text evidence="5">Belongs to the FMN-dependent alpha-hydroxy acid dehydrogenase family.</text>
</comment>
<dbReference type="PROSITE" id="PS51349">
    <property type="entry name" value="FMN_HYDROXY_ACID_DH_2"/>
    <property type="match status" value="1"/>
</dbReference>
<evidence type="ECO:0000259" key="6">
    <source>
        <dbReference type="PROSITE" id="PS51349"/>
    </source>
</evidence>
<feature type="domain" description="FMN hydroxy acid dehydrogenase" evidence="6">
    <location>
        <begin position="2"/>
        <end position="384"/>
    </location>
</feature>
<dbReference type="InterPro" id="IPR000262">
    <property type="entry name" value="FMN-dep_DH"/>
</dbReference>
<dbReference type="Proteomes" id="UP001175604">
    <property type="component" value="Unassembled WGS sequence"/>
</dbReference>
<dbReference type="GO" id="GO:0016491">
    <property type="term" value="F:oxidoreductase activity"/>
    <property type="evidence" value="ECO:0007669"/>
    <property type="project" value="UniProtKB-KW"/>
</dbReference>
<evidence type="ECO:0000313" key="7">
    <source>
        <dbReference type="EMBL" id="MDM9561465.1"/>
    </source>
</evidence>
<sequence length="389" mass="40997">MTAAIRAQSIEDLRRAARRRLPRAIFDFFDGGAEDELTLAANRAAYAQVRLAPRALVNVAEVSTHAEVAGGPATMPLAVAPTGAVGYGRPGGDIAIARAAAAAGVPYTLSTSATASIEQIASAAPGRLWFQAYILRNRELLDALIARARAADYEALMITVDLPVGGKRERDARNHLSFPFRYTARNLLDFASRPAWAVAVLRHGLPVMENLKGLEAPAASATRLASSVGRSYDPSFDWDRLRAIRDAWPRKLIVKGILRPDDAERLAALGCDAVVVSNHGGRQLDGAAATLAALPAVVRAVGGRVPVLVDGGVRRGADLLKARALGAQAALVGRATLWGAVAGGEPGAARALAILRDELQRTMQLCGVCEVAGIGPDLLFREPPPQTVL</sequence>